<accession>A0A916REN8</accession>
<dbReference type="InterPro" id="IPR029044">
    <property type="entry name" value="Nucleotide-diphossugar_trans"/>
</dbReference>
<evidence type="ECO:0000313" key="3">
    <source>
        <dbReference type="Proteomes" id="UP000636264"/>
    </source>
</evidence>
<name>A0A916REN8_9HYPH</name>
<dbReference type="InterPro" id="IPR005835">
    <property type="entry name" value="NTP_transferase_dom"/>
</dbReference>
<dbReference type="EMBL" id="BMIF01000001">
    <property type="protein sequence ID" value="GGA53448.1"/>
    <property type="molecule type" value="Genomic_DNA"/>
</dbReference>
<dbReference type="SUPFAM" id="SSF53448">
    <property type="entry name" value="Nucleotide-diphospho-sugar transferases"/>
    <property type="match status" value="1"/>
</dbReference>
<dbReference type="Pfam" id="PF00483">
    <property type="entry name" value="NTP_transferase"/>
    <property type="match status" value="1"/>
</dbReference>
<evidence type="ECO:0000313" key="2">
    <source>
        <dbReference type="EMBL" id="GGA53448.1"/>
    </source>
</evidence>
<dbReference type="CDD" id="cd02524">
    <property type="entry name" value="G1P_cytidylyltransferase"/>
    <property type="match status" value="1"/>
</dbReference>
<dbReference type="PANTHER" id="PTHR47183">
    <property type="entry name" value="GLUCOSE-1-PHOSPHATE CYTIDYLYLTRANSFERASE-RELATED"/>
    <property type="match status" value="1"/>
</dbReference>
<reference evidence="2" key="1">
    <citation type="journal article" date="2014" name="Int. J. Syst. Evol. Microbiol.">
        <title>Complete genome sequence of Corynebacterium casei LMG S-19264T (=DSM 44701T), isolated from a smear-ripened cheese.</title>
        <authorList>
            <consortium name="US DOE Joint Genome Institute (JGI-PGF)"/>
            <person name="Walter F."/>
            <person name="Albersmeier A."/>
            <person name="Kalinowski J."/>
            <person name="Ruckert C."/>
        </authorList>
    </citation>
    <scope>NUCLEOTIDE SEQUENCE</scope>
    <source>
        <strain evidence="2">CGMCC 1.15320</strain>
    </source>
</reference>
<sequence length="274" mass="31649">MKVVLFCGGLGTRIREYSEAVPKPMIPLGHQPILRHVMQWYSDYGHTDFVLCLGYKANVIKDFFLNYRPHTFADCVVTGGGKDVEILNDDAQADIDWRITLLDTGIWRNIGERLWAARHHLKNEKMFLANYSDGLTDVDLNDMIQKFEASGKLACFLAVRPPLTYHLADIASDGDVKRFVTSDRSEIWINGGYFIMRPEIFDYMREGEELVIEPFSRLIADGQLMAYKHEGFWRSMDTLRDWQTLEDMVEKGDMPWDARTRAERERRSVVLAAS</sequence>
<dbReference type="AlphaFoldDB" id="A0A916REN8"/>
<reference evidence="2" key="2">
    <citation type="submission" date="2020-09" db="EMBL/GenBank/DDBJ databases">
        <authorList>
            <person name="Sun Q."/>
            <person name="Zhou Y."/>
        </authorList>
    </citation>
    <scope>NUCLEOTIDE SEQUENCE</scope>
    <source>
        <strain evidence="2">CGMCC 1.15320</strain>
    </source>
</reference>
<dbReference type="Proteomes" id="UP000636264">
    <property type="component" value="Unassembled WGS sequence"/>
</dbReference>
<keyword evidence="2" id="KW-0808">Transferase</keyword>
<dbReference type="Gene3D" id="3.90.550.10">
    <property type="entry name" value="Spore Coat Polysaccharide Biosynthesis Protein SpsA, Chain A"/>
    <property type="match status" value="1"/>
</dbReference>
<organism evidence="2 3">
    <name type="scientific">Nitratireductor aestuarii</name>
    <dbReference type="NCBI Taxonomy" id="1735103"/>
    <lineage>
        <taxon>Bacteria</taxon>
        <taxon>Pseudomonadati</taxon>
        <taxon>Pseudomonadota</taxon>
        <taxon>Alphaproteobacteria</taxon>
        <taxon>Hyphomicrobiales</taxon>
        <taxon>Phyllobacteriaceae</taxon>
        <taxon>Nitratireductor</taxon>
    </lineage>
</organism>
<dbReference type="GO" id="GO:0047343">
    <property type="term" value="F:glucose-1-phosphate cytidylyltransferase activity"/>
    <property type="evidence" value="ECO:0007669"/>
    <property type="project" value="InterPro"/>
</dbReference>
<gene>
    <name evidence="2" type="primary">rfbF</name>
    <name evidence="2" type="ORF">GCM10011385_03600</name>
</gene>
<dbReference type="RefSeq" id="WP_188719212.1">
    <property type="nucleotide sequence ID" value="NZ_BMIF01000001.1"/>
</dbReference>
<dbReference type="InterPro" id="IPR013446">
    <property type="entry name" value="G1P_cyt_trans-like"/>
</dbReference>
<feature type="domain" description="Nucleotidyl transferase" evidence="1">
    <location>
        <begin position="3"/>
        <end position="234"/>
    </location>
</feature>
<proteinExistence type="predicted"/>
<keyword evidence="2" id="KW-0548">Nucleotidyltransferase</keyword>
<evidence type="ECO:0000259" key="1">
    <source>
        <dbReference type="Pfam" id="PF00483"/>
    </source>
</evidence>
<comment type="caution">
    <text evidence="2">The sequence shown here is derived from an EMBL/GenBank/DDBJ whole genome shotgun (WGS) entry which is preliminary data.</text>
</comment>
<protein>
    <submittedName>
        <fullName evidence="2">Glucose-1-phosphate cytidylyltransferase</fullName>
    </submittedName>
</protein>
<keyword evidence="3" id="KW-1185">Reference proteome</keyword>
<dbReference type="PANTHER" id="PTHR47183:SF3">
    <property type="entry name" value="TRANSFERASE"/>
    <property type="match status" value="1"/>
</dbReference>